<sequence length="308" mass="36554">MVYSFLIFQKIRIIMNEIYDTSRLPPNILTYSNDNFYDFVQEFLGDVESDIVKIQCLKNARLLLHTPNVFSLFDLDCADLLELKKRACFILKNNSYVVRPGIIYNIEYLINIFKYRMNQQVNNNINHLDKYTTSTIHQALTALTNNVPKTMSKEPFLHLFLQNILNNYGRWLFIYNRLKLNNINVVGFSMDCDVKYLKSVRLSTDFFAKLPNIDLLNDNNDLFSIDIPSSWTWVFMRNRQLFFCMQDGIHLDTKLRNRILSKHSTMLMSNYSVDVEHIRHLIKNNSKLEHNAVKSDRYPRDRQNFHII</sequence>
<proteinExistence type="predicted"/>
<comment type="caution">
    <text evidence="1">The sequence shown here is derived from an EMBL/GenBank/DDBJ whole genome shotgun (WGS) entry which is preliminary data.</text>
</comment>
<evidence type="ECO:0000313" key="1">
    <source>
        <dbReference type="EMBL" id="CAF4335771.1"/>
    </source>
</evidence>
<dbReference type="AlphaFoldDB" id="A0A8S2UTA3"/>
<name>A0A8S2UTA3_9BILA</name>
<accession>A0A8S2UTA3</accession>
<evidence type="ECO:0000313" key="2">
    <source>
        <dbReference type="Proteomes" id="UP000682733"/>
    </source>
</evidence>
<protein>
    <submittedName>
        <fullName evidence="1">Uncharacterized protein</fullName>
    </submittedName>
</protein>
<dbReference type="Proteomes" id="UP000682733">
    <property type="component" value="Unassembled WGS sequence"/>
</dbReference>
<dbReference type="EMBL" id="CAJOBA010062115">
    <property type="protein sequence ID" value="CAF4335771.1"/>
    <property type="molecule type" value="Genomic_DNA"/>
</dbReference>
<gene>
    <name evidence="1" type="ORF">TMI583_LOCUS40312</name>
</gene>
<reference evidence="1" key="1">
    <citation type="submission" date="2021-02" db="EMBL/GenBank/DDBJ databases">
        <authorList>
            <person name="Nowell W R."/>
        </authorList>
    </citation>
    <scope>NUCLEOTIDE SEQUENCE</scope>
</reference>
<organism evidence="1 2">
    <name type="scientific">Didymodactylos carnosus</name>
    <dbReference type="NCBI Taxonomy" id="1234261"/>
    <lineage>
        <taxon>Eukaryota</taxon>
        <taxon>Metazoa</taxon>
        <taxon>Spiralia</taxon>
        <taxon>Gnathifera</taxon>
        <taxon>Rotifera</taxon>
        <taxon>Eurotatoria</taxon>
        <taxon>Bdelloidea</taxon>
        <taxon>Philodinida</taxon>
        <taxon>Philodinidae</taxon>
        <taxon>Didymodactylos</taxon>
    </lineage>
</organism>